<feature type="domain" description="HTH cro/C1-type" evidence="3">
    <location>
        <begin position="8"/>
        <end position="68"/>
    </location>
</feature>
<evidence type="ECO:0000256" key="2">
    <source>
        <dbReference type="SAM" id="Phobius"/>
    </source>
</evidence>
<keyword evidence="2" id="KW-1133">Transmembrane helix</keyword>
<name>I8UEB8_9BACL</name>
<dbReference type="STRING" id="1196324.A374_12650"/>
<keyword evidence="2" id="KW-0472">Membrane</keyword>
<dbReference type="PATRIC" id="fig|1196324.3.peg.2588"/>
<dbReference type="InterPro" id="IPR050400">
    <property type="entry name" value="Bact_Cytoskel_RodZ"/>
</dbReference>
<organism evidence="4 5">
    <name type="scientific">Fictibacillus macauensis ZFHKF-1</name>
    <dbReference type="NCBI Taxonomy" id="1196324"/>
    <lineage>
        <taxon>Bacteria</taxon>
        <taxon>Bacillati</taxon>
        <taxon>Bacillota</taxon>
        <taxon>Bacilli</taxon>
        <taxon>Bacillales</taxon>
        <taxon>Fictibacillaceae</taxon>
        <taxon>Fictibacillus</taxon>
    </lineage>
</organism>
<gene>
    <name evidence="4" type="ORF">A374_12650</name>
</gene>
<dbReference type="PANTHER" id="PTHR34475:SF1">
    <property type="entry name" value="CYTOSKELETON PROTEIN RODZ"/>
    <property type="match status" value="1"/>
</dbReference>
<sequence length="288" mass="32387">MTELGNFLQEQRKEQGLSLDELQTKTKIQKRYLQAIEEGNYGVLPGPFYVRAFIKQYVEALHLSYDEIAEQYKQDIPEAEKEPTEFVPRSERDKQNDQQGSAALAQWLPKLLIIAGIIVIGVIVYFLYVKLGSDDGNSAPHNTTNHAEVEQSKDFKAQDKKKDQKQQEDKQEQKDKKKDTSGKLVKKGTEGIVTTYDFTKGKSLVVGFKMTGPVYLEITTGQKKTVKTYKKGDSVEFDVSKDKEVSINIGATNNAKMTINDQAFSYPLPSVNSGIHQRIVINNNTAGN</sequence>
<dbReference type="Gene3D" id="1.10.260.40">
    <property type="entry name" value="lambda repressor-like DNA-binding domains"/>
    <property type="match status" value="1"/>
</dbReference>
<dbReference type="eggNOG" id="COG1426">
    <property type="taxonomic scope" value="Bacteria"/>
</dbReference>
<dbReference type="GO" id="GO:0003677">
    <property type="term" value="F:DNA binding"/>
    <property type="evidence" value="ECO:0007669"/>
    <property type="project" value="InterPro"/>
</dbReference>
<dbReference type="AlphaFoldDB" id="I8UEB8"/>
<dbReference type="Pfam" id="PF13413">
    <property type="entry name" value="HTH_25"/>
    <property type="match status" value="1"/>
</dbReference>
<evidence type="ECO:0000313" key="4">
    <source>
        <dbReference type="EMBL" id="EIT85148.1"/>
    </source>
</evidence>
<dbReference type="InterPro" id="IPR010982">
    <property type="entry name" value="Lambda_DNA-bd_dom_sf"/>
</dbReference>
<keyword evidence="2" id="KW-0812">Transmembrane</keyword>
<evidence type="ECO:0000256" key="1">
    <source>
        <dbReference type="SAM" id="MobiDB-lite"/>
    </source>
</evidence>
<dbReference type="RefSeq" id="WP_007202608.1">
    <property type="nucleotide sequence ID" value="NZ_AKKV01000027.1"/>
</dbReference>
<evidence type="ECO:0000259" key="3">
    <source>
        <dbReference type="PROSITE" id="PS50943"/>
    </source>
</evidence>
<dbReference type="Proteomes" id="UP000004080">
    <property type="component" value="Unassembled WGS sequence"/>
</dbReference>
<dbReference type="SUPFAM" id="SSF47413">
    <property type="entry name" value="lambda repressor-like DNA-binding domains"/>
    <property type="match status" value="1"/>
</dbReference>
<dbReference type="Pfam" id="PF13464">
    <property type="entry name" value="RodZ_C"/>
    <property type="match status" value="1"/>
</dbReference>
<feature type="region of interest" description="Disordered" evidence="1">
    <location>
        <begin position="139"/>
        <end position="183"/>
    </location>
</feature>
<dbReference type="EMBL" id="AKKV01000027">
    <property type="protein sequence ID" value="EIT85148.1"/>
    <property type="molecule type" value="Genomic_DNA"/>
</dbReference>
<comment type="caution">
    <text evidence="4">The sequence shown here is derived from an EMBL/GenBank/DDBJ whole genome shotgun (WGS) entry which is preliminary data.</text>
</comment>
<evidence type="ECO:0000313" key="5">
    <source>
        <dbReference type="Proteomes" id="UP000004080"/>
    </source>
</evidence>
<dbReference type="PANTHER" id="PTHR34475">
    <property type="match status" value="1"/>
</dbReference>
<feature type="compositionally biased region" description="Basic and acidic residues" evidence="1">
    <location>
        <begin position="147"/>
        <end position="181"/>
    </location>
</feature>
<feature type="region of interest" description="Disordered" evidence="1">
    <location>
        <begin position="74"/>
        <end position="98"/>
    </location>
</feature>
<accession>I8UEB8</accession>
<proteinExistence type="predicted"/>
<dbReference type="CDD" id="cd00093">
    <property type="entry name" value="HTH_XRE"/>
    <property type="match status" value="1"/>
</dbReference>
<reference evidence="4 5" key="1">
    <citation type="journal article" date="2012" name="J. Bacteriol.">
        <title>Genome of Bacillus macauensis ZFHKF-1, a Long-Chain-Forming Bacterium.</title>
        <authorList>
            <person name="Cai L."/>
            <person name="Zhang T."/>
        </authorList>
    </citation>
    <scope>NUCLEOTIDE SEQUENCE [LARGE SCALE GENOMIC DNA]</scope>
    <source>
        <strain evidence="4 5">ZFHKF-1</strain>
    </source>
</reference>
<dbReference type="InterPro" id="IPR025194">
    <property type="entry name" value="RodZ-like_C"/>
</dbReference>
<feature type="transmembrane region" description="Helical" evidence="2">
    <location>
        <begin position="111"/>
        <end position="128"/>
    </location>
</feature>
<keyword evidence="5" id="KW-1185">Reference proteome</keyword>
<dbReference type="PROSITE" id="PS50943">
    <property type="entry name" value="HTH_CROC1"/>
    <property type="match status" value="1"/>
</dbReference>
<dbReference type="SMART" id="SM00530">
    <property type="entry name" value="HTH_XRE"/>
    <property type="match status" value="1"/>
</dbReference>
<protein>
    <recommendedName>
        <fullName evidence="3">HTH cro/C1-type domain-containing protein</fullName>
    </recommendedName>
</protein>
<dbReference type="InterPro" id="IPR001387">
    <property type="entry name" value="Cro/C1-type_HTH"/>
</dbReference>
<feature type="compositionally biased region" description="Basic and acidic residues" evidence="1">
    <location>
        <begin position="74"/>
        <end position="96"/>
    </location>
</feature>